<protein>
    <submittedName>
        <fullName evidence="2">Type II secretion system protein</fullName>
    </submittedName>
</protein>
<keyword evidence="1" id="KW-0472">Membrane</keyword>
<organism evidence="2 3">
    <name type="scientific">Enterococcus casseliflavus</name>
    <name type="common">Enterococcus flavescens</name>
    <dbReference type="NCBI Taxonomy" id="37734"/>
    <lineage>
        <taxon>Bacteria</taxon>
        <taxon>Bacillati</taxon>
        <taxon>Bacillota</taxon>
        <taxon>Bacilli</taxon>
        <taxon>Lactobacillales</taxon>
        <taxon>Enterococcaceae</taxon>
        <taxon>Enterococcus</taxon>
    </lineage>
</organism>
<keyword evidence="1" id="KW-0812">Transmembrane</keyword>
<reference evidence="2 3" key="1">
    <citation type="submission" date="2018-08" db="EMBL/GenBank/DDBJ databases">
        <title>A genome reference for cultivated species of the human gut microbiota.</title>
        <authorList>
            <person name="Zou Y."/>
            <person name="Xue W."/>
            <person name="Luo G."/>
        </authorList>
    </citation>
    <scope>NUCLEOTIDE SEQUENCE [LARGE SCALE GENOMIC DNA]</scope>
    <source>
        <strain evidence="2 3">AF48-16</strain>
    </source>
</reference>
<dbReference type="Proteomes" id="UP000286288">
    <property type="component" value="Unassembled WGS sequence"/>
</dbReference>
<dbReference type="AlphaFoldDB" id="A0A415EQL5"/>
<proteinExistence type="predicted"/>
<evidence type="ECO:0000313" key="3">
    <source>
        <dbReference type="Proteomes" id="UP000286288"/>
    </source>
</evidence>
<feature type="transmembrane region" description="Helical" evidence="1">
    <location>
        <begin position="12"/>
        <end position="34"/>
    </location>
</feature>
<accession>A0A415EQL5</accession>
<gene>
    <name evidence="2" type="ORF">DW084_13170</name>
</gene>
<keyword evidence="1" id="KW-1133">Transmembrane helix</keyword>
<evidence type="ECO:0000256" key="1">
    <source>
        <dbReference type="SAM" id="Phobius"/>
    </source>
</evidence>
<evidence type="ECO:0000313" key="2">
    <source>
        <dbReference type="EMBL" id="RHK05528.1"/>
    </source>
</evidence>
<dbReference type="EMBL" id="QRMZ01000018">
    <property type="protein sequence ID" value="RHK05528.1"/>
    <property type="molecule type" value="Genomic_DNA"/>
</dbReference>
<name>A0A415EQL5_ENTCA</name>
<comment type="caution">
    <text evidence="2">The sequence shown here is derived from an EMBL/GenBank/DDBJ whole genome shotgun (WGS) entry which is preliminary data.</text>
</comment>
<sequence>MDDGRQNEAGFALIYALAAIILSSLMIGLVFLVARNVNSQIRTVDSFRRVEDVHEYSFQLASQDLKLRIDDLITRTMQSGGFYSNNNEWIDNLDNELRFVLDEVDVNETIDNKFSFTSSIVDYEYNEIAPYVMTKSGREQGWIQAASMLPDKTNLQIIIQIQSQVTDQTQLAEGQPRVHTASAEYIYEMQLEEEDLEQRQTQLDIWRNIFYPYYLPSTVGQAVSADTWVRKLFEVADFQRIRPAFDYLAFDSDDFLQFGFANNVLQDFQDGRFLDFRTKPILNWLHFDGSFFFNHGVQMEGQGSGQFSAKSLLAIQNDGGQPCNGLNLIKDIFLQAGLGMYIDLGSRAGSRLVLSQAYTDILAGNVWINNTNSSASRVEQEGVLFAEGHLNVSVNSPDAGAGLGELNTNYFNFYHREATKQNPAADGSLTFMKPSMVLTSSNFYAGPVTEGSIVHSTEDTERRITVYGDFMLTNTMMPSGGTIDDFSYFQNQNQFTVPHDPSRITLDGSNTIMEVHGLSFIDAPKTARRLALAEAGSSAVFDSYYEDPAYWNQITLKNGAQLILGHTGVEPFHLAVDRESTFVMEILPDLALFDPTFLATGAHNRRLEGTVVLVPYYMDDQVELENQLQQLGVNYRVRDFESQAQPGEVTILRSFLDRNMWSDDEAYLTVTRMFDYINKLDY</sequence>